<protein>
    <recommendedName>
        <fullName evidence="3">F-box domain-containing protein</fullName>
    </recommendedName>
</protein>
<gene>
    <name evidence="1" type="ORF">Agabi119p4_7026</name>
</gene>
<dbReference type="Gene3D" id="3.80.10.10">
    <property type="entry name" value="Ribonuclease Inhibitor"/>
    <property type="match status" value="1"/>
</dbReference>
<name>A0A8H7F0M9_AGABI</name>
<evidence type="ECO:0000313" key="1">
    <source>
        <dbReference type="EMBL" id="KAF7771052.1"/>
    </source>
</evidence>
<dbReference type="Proteomes" id="UP000629468">
    <property type="component" value="Unassembled WGS sequence"/>
</dbReference>
<evidence type="ECO:0000313" key="2">
    <source>
        <dbReference type="Proteomes" id="UP000629468"/>
    </source>
</evidence>
<organism evidence="1 2">
    <name type="scientific">Agaricus bisporus var. burnettii</name>
    <dbReference type="NCBI Taxonomy" id="192524"/>
    <lineage>
        <taxon>Eukaryota</taxon>
        <taxon>Fungi</taxon>
        <taxon>Dikarya</taxon>
        <taxon>Basidiomycota</taxon>
        <taxon>Agaricomycotina</taxon>
        <taxon>Agaricomycetes</taxon>
        <taxon>Agaricomycetidae</taxon>
        <taxon>Agaricales</taxon>
        <taxon>Agaricineae</taxon>
        <taxon>Agaricaceae</taxon>
        <taxon>Agaricus</taxon>
    </lineage>
</organism>
<evidence type="ECO:0008006" key="3">
    <source>
        <dbReference type="Google" id="ProtNLM"/>
    </source>
</evidence>
<proteinExistence type="predicted"/>
<reference evidence="1 2" key="1">
    <citation type="journal article" name="Sci. Rep.">
        <title>Telomere-to-telomere assembled and centromere annotated genomes of the two main subspecies of the button mushroom Agaricus bisporus reveal especially polymorphic chromosome ends.</title>
        <authorList>
            <person name="Sonnenberg A.S.M."/>
            <person name="Sedaghat-Telgerd N."/>
            <person name="Lavrijssen B."/>
            <person name="Ohm R.A."/>
            <person name="Hendrickx P.M."/>
            <person name="Scholtmeijer K."/>
            <person name="Baars J.J.P."/>
            <person name="van Peer A."/>
        </authorList>
    </citation>
    <scope>NUCLEOTIDE SEQUENCE [LARGE SCALE GENOMIC DNA]</scope>
    <source>
        <strain evidence="1 2">H119_p4</strain>
    </source>
</reference>
<dbReference type="InterPro" id="IPR032675">
    <property type="entry name" value="LRR_dom_sf"/>
</dbReference>
<dbReference type="EMBL" id="JABXXO010000009">
    <property type="protein sequence ID" value="KAF7771052.1"/>
    <property type="molecule type" value="Genomic_DNA"/>
</dbReference>
<comment type="caution">
    <text evidence="1">The sequence shown here is derived from an EMBL/GenBank/DDBJ whole genome shotgun (WGS) entry which is preliminary data.</text>
</comment>
<dbReference type="AlphaFoldDB" id="A0A8H7F0M9"/>
<sequence>MSQLTGLHIVDHLHDDECLLLPKAANISRIHLASLFRHLEFEFPAPSITHLDLIGLPISLVAKLLLGCPNLVEFRCRVPTCFRTQDLSIVVSSPLIFNHLPTFAWSMCPVSSSNMEKEVLGSIHLPALTTFHWYSLGATNMEMDYSRVAFLSRLPKSLETLQFSGIYTIRSTDNPLQYVRHATNVTEIQIFSCTPVFVQYVLSSLSQGTDHDSTLFPHLTRISVEYSFEERLPQNGLVQFSLEIGIILAQMLRSRAGIVNTFTFIAEHAHLTCYWNDEMCVTTLERILRLQRRQRLEGE</sequence>
<accession>A0A8H7F0M9</accession>